<comment type="subcellular location">
    <subcellularLocation>
        <location evidence="1">Endoplasmic reticulum membrane</location>
        <topology evidence="1">Single-pass type I membrane protein</topology>
    </subcellularLocation>
</comment>
<comment type="caution">
    <text evidence="14">The sequence shown here is derived from an EMBL/GenBank/DDBJ whole genome shotgun (WGS) entry which is preliminary data.</text>
</comment>
<dbReference type="FunCoup" id="A0A1Z5TN65">
    <property type="interactions" value="37"/>
</dbReference>
<organism evidence="14 15">
    <name type="scientific">Hortaea werneckii EXF-2000</name>
    <dbReference type="NCBI Taxonomy" id="1157616"/>
    <lineage>
        <taxon>Eukaryota</taxon>
        <taxon>Fungi</taxon>
        <taxon>Dikarya</taxon>
        <taxon>Ascomycota</taxon>
        <taxon>Pezizomycotina</taxon>
        <taxon>Dothideomycetes</taxon>
        <taxon>Dothideomycetidae</taxon>
        <taxon>Mycosphaerellales</taxon>
        <taxon>Teratosphaeriaceae</taxon>
        <taxon>Hortaea</taxon>
    </lineage>
</organism>
<evidence type="ECO:0000256" key="13">
    <source>
        <dbReference type="SAM" id="SignalP"/>
    </source>
</evidence>
<evidence type="ECO:0000313" key="15">
    <source>
        <dbReference type="Proteomes" id="UP000194280"/>
    </source>
</evidence>
<feature type="signal peptide" evidence="13">
    <location>
        <begin position="1"/>
        <end position="19"/>
    </location>
</feature>
<keyword evidence="5 12" id="KW-0812">Transmembrane</keyword>
<comment type="similarity">
    <text evidence="2">Belongs to the ROT1 family.</text>
</comment>
<dbReference type="PANTHER" id="PTHR28090">
    <property type="entry name" value="PROTEIN ROT1"/>
    <property type="match status" value="1"/>
</dbReference>
<proteinExistence type="inferred from homology"/>
<dbReference type="InParanoid" id="A0A1Z5TN65"/>
<name>A0A1Z5TN65_HORWE</name>
<feature type="region of interest" description="Disordered" evidence="11">
    <location>
        <begin position="222"/>
        <end position="265"/>
    </location>
</feature>
<evidence type="ECO:0000256" key="4">
    <source>
        <dbReference type="ARBA" id="ARBA00017291"/>
    </source>
</evidence>
<dbReference type="GO" id="GO:0005789">
    <property type="term" value="C:endoplasmic reticulum membrane"/>
    <property type="evidence" value="ECO:0007669"/>
    <property type="project" value="UniProtKB-SubCell"/>
</dbReference>
<evidence type="ECO:0000256" key="6">
    <source>
        <dbReference type="ARBA" id="ARBA00022729"/>
    </source>
</evidence>
<dbReference type="GO" id="GO:0006458">
    <property type="term" value="P:'de novo' protein folding"/>
    <property type="evidence" value="ECO:0007669"/>
    <property type="project" value="InterPro"/>
</dbReference>
<dbReference type="OrthoDB" id="5327821at2759"/>
<evidence type="ECO:0000256" key="3">
    <source>
        <dbReference type="ARBA" id="ARBA00016195"/>
    </source>
</evidence>
<evidence type="ECO:0000256" key="1">
    <source>
        <dbReference type="ARBA" id="ARBA00004115"/>
    </source>
</evidence>
<evidence type="ECO:0000256" key="8">
    <source>
        <dbReference type="ARBA" id="ARBA00022989"/>
    </source>
</evidence>
<evidence type="ECO:0000256" key="11">
    <source>
        <dbReference type="SAM" id="MobiDB-lite"/>
    </source>
</evidence>
<dbReference type="InterPro" id="IPR019623">
    <property type="entry name" value="Rot1"/>
</dbReference>
<keyword evidence="9 12" id="KW-0472">Membrane</keyword>
<feature type="compositionally biased region" description="Low complexity" evidence="11">
    <location>
        <begin position="228"/>
        <end position="239"/>
    </location>
</feature>
<evidence type="ECO:0000256" key="9">
    <source>
        <dbReference type="ARBA" id="ARBA00023136"/>
    </source>
</evidence>
<reference evidence="14 15" key="1">
    <citation type="submission" date="2017-01" db="EMBL/GenBank/DDBJ databases">
        <title>The recent genome duplication of the halophilic yeast Hortaea werneckii: insights from long-read sequencing.</title>
        <authorList>
            <person name="Sinha S."/>
            <person name="Flibotte S."/>
            <person name="Neira M."/>
            <person name="Lenassi M."/>
            <person name="Gostincar C."/>
            <person name="Stajich J.E."/>
            <person name="Nislow C.E."/>
        </authorList>
    </citation>
    <scope>NUCLEOTIDE SEQUENCE [LARGE SCALE GENOMIC DNA]</scope>
    <source>
        <strain evidence="14 15">EXF-2000</strain>
    </source>
</reference>
<dbReference type="AlphaFoldDB" id="A0A1Z5TN65"/>
<evidence type="ECO:0000256" key="5">
    <source>
        <dbReference type="ARBA" id="ARBA00022692"/>
    </source>
</evidence>
<dbReference type="PANTHER" id="PTHR28090:SF1">
    <property type="entry name" value="PROTEIN ROT1"/>
    <property type="match status" value="1"/>
</dbReference>
<dbReference type="VEuPathDB" id="FungiDB:BTJ68_02276"/>
<evidence type="ECO:0000256" key="7">
    <source>
        <dbReference type="ARBA" id="ARBA00022824"/>
    </source>
</evidence>
<feature type="chain" id="PRO_5012645112" description="Protein ROT1" evidence="13">
    <location>
        <begin position="20"/>
        <end position="316"/>
    </location>
</feature>
<dbReference type="Pfam" id="PF10681">
    <property type="entry name" value="Rot1"/>
    <property type="match status" value="1"/>
</dbReference>
<dbReference type="GO" id="GO:0051082">
    <property type="term" value="F:unfolded protein binding"/>
    <property type="evidence" value="ECO:0007669"/>
    <property type="project" value="TreeGrafter"/>
</dbReference>
<evidence type="ECO:0000256" key="12">
    <source>
        <dbReference type="SAM" id="Phobius"/>
    </source>
</evidence>
<accession>A0A1Z5TN65</accession>
<keyword evidence="7" id="KW-0256">Endoplasmic reticulum</keyword>
<protein>
    <recommendedName>
        <fullName evidence="4">Protein ROT1</fullName>
    </recommendedName>
    <alternativeName>
        <fullName evidence="3">Protein rot1</fullName>
    </alternativeName>
</protein>
<feature type="transmembrane region" description="Helical" evidence="12">
    <location>
        <begin position="286"/>
        <end position="303"/>
    </location>
</feature>
<evidence type="ECO:0000256" key="10">
    <source>
        <dbReference type="ARBA" id="ARBA00024969"/>
    </source>
</evidence>
<dbReference type="STRING" id="1157616.A0A1Z5TN65"/>
<dbReference type="EMBL" id="MUNK01000020">
    <property type="protein sequence ID" value="OTA37435.1"/>
    <property type="molecule type" value="Genomic_DNA"/>
</dbReference>
<gene>
    <name evidence="14" type="ORF">BTJ68_02276</name>
</gene>
<comment type="function">
    <text evidence="10">Required for normal levels of the cell wall 1,6-beta-glucan. Involved in a protein folding machinery chaperoning proteins acting in various physiological processes including cell wall synthesis and lysis of autophagic bodies.</text>
</comment>
<keyword evidence="6 13" id="KW-0732">Signal</keyword>
<evidence type="ECO:0000313" key="14">
    <source>
        <dbReference type="EMBL" id="OTA37435.1"/>
    </source>
</evidence>
<keyword evidence="15" id="KW-1185">Reference proteome</keyword>
<evidence type="ECO:0000256" key="2">
    <source>
        <dbReference type="ARBA" id="ARBA00007149"/>
    </source>
</evidence>
<sequence>MLLYSSLAFASAYFSLANAQAAGVGGAGAAGAAGAADPAAAGVAATSTTPAAVAGAATTTAAAAAGAATGAATASSGGTWPSDIVGTWSTKSNKTTTGPAFYDPLNEELIEPERTGISYSFTADGWYENAAIMQWQHGNWVMNTTGSLQLTPIAVDGRQLMSSPCDYDDGVYTRYNQSETFERYSVYIDPYHNVLRLDLYQFDGSPMQPMYIRYQPPQMLPTSTLNPTSATASATGSSSNNDNKLRKRSERGLDENPFQNPSLKLGTLGGKDGTVHVVHHINADRLWWIGLAMTGVGGLLYLGPRRMGMPGGIQLR</sequence>
<keyword evidence="8 12" id="KW-1133">Transmembrane helix</keyword>
<dbReference type="Proteomes" id="UP000194280">
    <property type="component" value="Unassembled WGS sequence"/>
</dbReference>